<dbReference type="Proteomes" id="UP000664169">
    <property type="component" value="Unassembled WGS sequence"/>
</dbReference>
<evidence type="ECO:0000313" key="2">
    <source>
        <dbReference type="Proteomes" id="UP000664169"/>
    </source>
</evidence>
<organism evidence="1 2">
    <name type="scientific">Gomphillus americanus</name>
    <dbReference type="NCBI Taxonomy" id="1940652"/>
    <lineage>
        <taxon>Eukaryota</taxon>
        <taxon>Fungi</taxon>
        <taxon>Dikarya</taxon>
        <taxon>Ascomycota</taxon>
        <taxon>Pezizomycotina</taxon>
        <taxon>Lecanoromycetes</taxon>
        <taxon>OSLEUM clade</taxon>
        <taxon>Ostropomycetidae</taxon>
        <taxon>Ostropales</taxon>
        <taxon>Graphidaceae</taxon>
        <taxon>Gomphilloideae</taxon>
        <taxon>Gomphillus</taxon>
    </lineage>
</organism>
<dbReference type="SUPFAM" id="SSF52047">
    <property type="entry name" value="RNI-like"/>
    <property type="match status" value="1"/>
</dbReference>
<dbReference type="AlphaFoldDB" id="A0A8H3FJB6"/>
<gene>
    <name evidence="1" type="ORF">GOMPHAMPRED_003929</name>
</gene>
<name>A0A8H3FJB6_9LECA</name>
<comment type="caution">
    <text evidence="1">The sequence shown here is derived from an EMBL/GenBank/DDBJ whole genome shotgun (WGS) entry which is preliminary data.</text>
</comment>
<proteinExistence type="predicted"/>
<dbReference type="EMBL" id="CAJPDQ010000023">
    <property type="protein sequence ID" value="CAF9925563.1"/>
    <property type="molecule type" value="Genomic_DNA"/>
</dbReference>
<accession>A0A8H3FJB6</accession>
<dbReference type="InterPro" id="IPR032675">
    <property type="entry name" value="LRR_dom_sf"/>
</dbReference>
<keyword evidence="2" id="KW-1185">Reference proteome</keyword>
<sequence length="566" mass="63400">MLSADIVFLICEQLRRTKDFNTLFSCSLASKSFAAAALPNLWRIHELASFYTSEDTFNPEKWMLLWRSLILSSFPGSTYAPYLHYIRVLSLRDLENLLDERFFKVTGRHDFFTGKLEQFSELYNTLERSKSKYEPDQSSAIRQTSIAIGDHITKYCDTILKSTGRKSVLEELDCRDVPTQALHQMIPRITGLKSLRLWDGCHLDSVAPLIRINCPRFESLTIYLWVSGDVDEDFAEFLNDLQPQTLKHLQVLSFIDCESLTAAALSKHNASLLSLDIGSRSVEFVQSLPLIGSCSQLTLLHVSLGNLGAATSKHTLTEVSNWLSTCTSLTDLKFCHGLGDLGPKILVSVLQSGINLTRLHLEYYNGASAQDFHRALVAQATSLEYLTLSGDAEDMDPDDLVTSISKLTKLQKLHLLSISNYFADKHIRLVANSLPLLQELVVGGWCVTDFVWSVLSTLQSLRRLDLNTFSTFSLTGILDYIDCLSEGNKGLVLSITGQDPFHWLNQSEQDIVQATLAAKVDGRFEFTVGRGEAFLFLARLDPVGKRAARTDLLEAKMFQDNSLSDD</sequence>
<protein>
    <recommendedName>
        <fullName evidence="3">RNI-like protein</fullName>
    </recommendedName>
</protein>
<dbReference type="Gene3D" id="3.80.10.10">
    <property type="entry name" value="Ribonuclease Inhibitor"/>
    <property type="match status" value="1"/>
</dbReference>
<reference evidence="1" key="1">
    <citation type="submission" date="2021-03" db="EMBL/GenBank/DDBJ databases">
        <authorList>
            <person name="Tagirdzhanova G."/>
        </authorList>
    </citation>
    <scope>NUCLEOTIDE SEQUENCE</scope>
</reference>
<dbReference type="OrthoDB" id="10028886at2759"/>
<evidence type="ECO:0008006" key="3">
    <source>
        <dbReference type="Google" id="ProtNLM"/>
    </source>
</evidence>
<evidence type="ECO:0000313" key="1">
    <source>
        <dbReference type="EMBL" id="CAF9925563.1"/>
    </source>
</evidence>